<dbReference type="Proteomes" id="UP000552097">
    <property type="component" value="Unassembled WGS sequence"/>
</dbReference>
<dbReference type="GO" id="GO:0003700">
    <property type="term" value="F:DNA-binding transcription factor activity"/>
    <property type="evidence" value="ECO:0007669"/>
    <property type="project" value="TreeGrafter"/>
</dbReference>
<organism evidence="5 6">
    <name type="scientific">Saccharothrix ecbatanensis</name>
    <dbReference type="NCBI Taxonomy" id="1105145"/>
    <lineage>
        <taxon>Bacteria</taxon>
        <taxon>Bacillati</taxon>
        <taxon>Actinomycetota</taxon>
        <taxon>Actinomycetes</taxon>
        <taxon>Pseudonocardiales</taxon>
        <taxon>Pseudonocardiaceae</taxon>
        <taxon>Saccharothrix</taxon>
    </lineage>
</organism>
<dbReference type="PANTHER" id="PTHR30146:SF155">
    <property type="entry name" value="ALANINE RACEMASE"/>
    <property type="match status" value="1"/>
</dbReference>
<dbReference type="Gene3D" id="3.40.50.2300">
    <property type="match status" value="2"/>
</dbReference>
<dbReference type="SMART" id="SM00354">
    <property type="entry name" value="HTH_LACI"/>
    <property type="match status" value="1"/>
</dbReference>
<dbReference type="PROSITE" id="PS50932">
    <property type="entry name" value="HTH_LACI_2"/>
    <property type="match status" value="1"/>
</dbReference>
<dbReference type="InterPro" id="IPR000843">
    <property type="entry name" value="HTH_LacI"/>
</dbReference>
<dbReference type="EMBL" id="JACHMO010000001">
    <property type="protein sequence ID" value="MBB5801525.1"/>
    <property type="molecule type" value="Genomic_DNA"/>
</dbReference>
<keyword evidence="1" id="KW-0805">Transcription regulation</keyword>
<dbReference type="GO" id="GO:0000976">
    <property type="term" value="F:transcription cis-regulatory region binding"/>
    <property type="evidence" value="ECO:0007669"/>
    <property type="project" value="TreeGrafter"/>
</dbReference>
<evidence type="ECO:0000256" key="3">
    <source>
        <dbReference type="ARBA" id="ARBA00023163"/>
    </source>
</evidence>
<evidence type="ECO:0000259" key="4">
    <source>
        <dbReference type="PROSITE" id="PS50932"/>
    </source>
</evidence>
<keyword evidence="3" id="KW-0804">Transcription</keyword>
<dbReference type="InterPro" id="IPR010982">
    <property type="entry name" value="Lambda_DNA-bd_dom_sf"/>
</dbReference>
<evidence type="ECO:0000313" key="6">
    <source>
        <dbReference type="Proteomes" id="UP000552097"/>
    </source>
</evidence>
<dbReference type="InterPro" id="IPR028082">
    <property type="entry name" value="Peripla_BP_I"/>
</dbReference>
<reference evidence="5 6" key="1">
    <citation type="submission" date="2020-08" db="EMBL/GenBank/DDBJ databases">
        <title>Sequencing the genomes of 1000 actinobacteria strains.</title>
        <authorList>
            <person name="Klenk H.-P."/>
        </authorList>
    </citation>
    <scope>NUCLEOTIDE SEQUENCE [LARGE SCALE GENOMIC DNA]</scope>
    <source>
        <strain evidence="5 6">DSM 45486</strain>
    </source>
</reference>
<dbReference type="PANTHER" id="PTHR30146">
    <property type="entry name" value="LACI-RELATED TRANSCRIPTIONAL REPRESSOR"/>
    <property type="match status" value="1"/>
</dbReference>
<keyword evidence="2 5" id="KW-0238">DNA-binding</keyword>
<dbReference type="SUPFAM" id="SSF47413">
    <property type="entry name" value="lambda repressor-like DNA-binding domains"/>
    <property type="match status" value="1"/>
</dbReference>
<evidence type="ECO:0000313" key="5">
    <source>
        <dbReference type="EMBL" id="MBB5801525.1"/>
    </source>
</evidence>
<dbReference type="PRINTS" id="PR00036">
    <property type="entry name" value="HTHLACI"/>
</dbReference>
<dbReference type="CDD" id="cd06267">
    <property type="entry name" value="PBP1_LacI_sugar_binding-like"/>
    <property type="match status" value="1"/>
</dbReference>
<accession>A0A7W9HG17</accession>
<evidence type="ECO:0000256" key="2">
    <source>
        <dbReference type="ARBA" id="ARBA00023125"/>
    </source>
</evidence>
<evidence type="ECO:0000256" key="1">
    <source>
        <dbReference type="ARBA" id="ARBA00023015"/>
    </source>
</evidence>
<comment type="caution">
    <text evidence="5">The sequence shown here is derived from an EMBL/GenBank/DDBJ whole genome shotgun (WGS) entry which is preliminary data.</text>
</comment>
<sequence>MVGKQSTLADVARAAGVSLATASRVLSGRGPASNAARQRVAAAASELHYVPHAAARALATRIGTRIAVVVGGQTAHVLNDPYVGRVVTATAEVAAAREVGVSLHWLPLHDPAELGRLAEHRGIGGIILINPTKPALDVVPRSVRGRIAAIGIGSRDVPSFDVDNAAGTANVVAHLVAGGRRKVAMITGAPWLPCTERAVAAYHRVVDAAGTPPRLVPGDFTAARGEAAAVEIMTRWPDTDAVYALGDLSALGALNALRRAGVDVPGDVAVAGFDDIAFAALSRLTTTTHPVEDIAAGAATAVLDRRNPGPLTRYPSTLVLRESA</sequence>
<dbReference type="Pfam" id="PF13377">
    <property type="entry name" value="Peripla_BP_3"/>
    <property type="match status" value="1"/>
</dbReference>
<keyword evidence="6" id="KW-1185">Reference proteome</keyword>
<dbReference type="CDD" id="cd01392">
    <property type="entry name" value="HTH_LacI"/>
    <property type="match status" value="1"/>
</dbReference>
<gene>
    <name evidence="5" type="ORF">F4560_001293</name>
</gene>
<proteinExistence type="predicted"/>
<dbReference type="Gene3D" id="1.10.260.40">
    <property type="entry name" value="lambda repressor-like DNA-binding domains"/>
    <property type="match status" value="1"/>
</dbReference>
<dbReference type="PROSITE" id="PS00356">
    <property type="entry name" value="HTH_LACI_1"/>
    <property type="match status" value="1"/>
</dbReference>
<protein>
    <submittedName>
        <fullName evidence="5">DNA-binding LacI/PurR family transcriptional regulator</fullName>
    </submittedName>
</protein>
<dbReference type="Pfam" id="PF00356">
    <property type="entry name" value="LacI"/>
    <property type="match status" value="1"/>
</dbReference>
<feature type="domain" description="HTH lacI-type" evidence="4">
    <location>
        <begin position="6"/>
        <end position="60"/>
    </location>
</feature>
<dbReference type="AlphaFoldDB" id="A0A7W9HG17"/>
<name>A0A7W9HG17_9PSEU</name>
<dbReference type="SUPFAM" id="SSF53822">
    <property type="entry name" value="Periplasmic binding protein-like I"/>
    <property type="match status" value="1"/>
</dbReference>
<dbReference type="InterPro" id="IPR046335">
    <property type="entry name" value="LacI/GalR-like_sensor"/>
</dbReference>
<dbReference type="RefSeq" id="WP_184917472.1">
    <property type="nucleotide sequence ID" value="NZ_JACHMO010000001.1"/>
</dbReference>